<name>C1GVM8_PARBA</name>
<gene>
    <name evidence="1" type="ORF">PAAG_02305</name>
</gene>
<sequence>MASHQHNSQLESQSFFGEDTPIDIPFTIFEAGVHTYPSSGRAVFIRDHHPRVVSDRVDRVEAHLRIKQGGIESKGDDGNLLQNDPGDFHRAIVLVLKLSGTGEYVENILRDVEEVEVKSR</sequence>
<dbReference type="OrthoDB" id="2104739at2759"/>
<protein>
    <submittedName>
        <fullName evidence="1">Uncharacterized protein</fullName>
    </submittedName>
</protein>
<reference evidence="1 2" key="1">
    <citation type="journal article" date="2011" name="PLoS Genet.">
        <title>Comparative genomic analysis of human fungal pathogens causing paracoccidioidomycosis.</title>
        <authorList>
            <person name="Desjardins C.A."/>
            <person name="Champion M.D."/>
            <person name="Holder J.W."/>
            <person name="Muszewska A."/>
            <person name="Goldberg J."/>
            <person name="Bailao A.M."/>
            <person name="Brigido M.M."/>
            <person name="Ferreira M.E."/>
            <person name="Garcia A.M."/>
            <person name="Grynberg M."/>
            <person name="Gujja S."/>
            <person name="Heiman D.I."/>
            <person name="Henn M.R."/>
            <person name="Kodira C.D."/>
            <person name="Leon-Narvaez H."/>
            <person name="Longo L.V."/>
            <person name="Ma L.J."/>
            <person name="Malavazi I."/>
            <person name="Matsuo A.L."/>
            <person name="Morais F.V."/>
            <person name="Pereira M."/>
            <person name="Rodriguez-Brito S."/>
            <person name="Sakthikumar S."/>
            <person name="Salem-Izacc S.M."/>
            <person name="Sykes S.M."/>
            <person name="Teixeira M.M."/>
            <person name="Vallejo M.C."/>
            <person name="Walter M.E."/>
            <person name="Yandava C."/>
            <person name="Young S."/>
            <person name="Zeng Q."/>
            <person name="Zucker J."/>
            <person name="Felipe M.S."/>
            <person name="Goldman G.H."/>
            <person name="Haas B.J."/>
            <person name="McEwen J.G."/>
            <person name="Nino-Vega G."/>
            <person name="Puccia R."/>
            <person name="San-Blas G."/>
            <person name="Soares C.M."/>
            <person name="Birren B.W."/>
            <person name="Cuomo C.A."/>
        </authorList>
    </citation>
    <scope>NUCLEOTIDE SEQUENCE [LARGE SCALE GENOMIC DNA]</scope>
    <source>
        <strain evidence="2">ATCC MYA-826 / Pb01</strain>
    </source>
</reference>
<dbReference type="GeneID" id="9098946"/>
<evidence type="ECO:0000313" key="2">
    <source>
        <dbReference type="Proteomes" id="UP000002059"/>
    </source>
</evidence>
<dbReference type="HOGENOM" id="CLU_2050328_0_0_1"/>
<dbReference type="EMBL" id="KN293996">
    <property type="protein sequence ID" value="EEH40250.2"/>
    <property type="molecule type" value="Genomic_DNA"/>
</dbReference>
<keyword evidence="2" id="KW-1185">Reference proteome</keyword>
<dbReference type="AlphaFoldDB" id="C1GVM8"/>
<dbReference type="KEGG" id="pbl:PAAG_02305"/>
<dbReference type="VEuPathDB" id="FungiDB:PAAG_02305"/>
<dbReference type="RefSeq" id="XP_015701647.1">
    <property type="nucleotide sequence ID" value="XM_015844599.1"/>
</dbReference>
<proteinExistence type="predicted"/>
<accession>C1GVM8</accession>
<dbReference type="Proteomes" id="UP000002059">
    <property type="component" value="Partially assembled WGS sequence"/>
</dbReference>
<organism evidence="1 2">
    <name type="scientific">Paracoccidioides lutzii (strain ATCC MYA-826 / Pb01)</name>
    <name type="common">Paracoccidioides brasiliensis</name>
    <dbReference type="NCBI Taxonomy" id="502779"/>
    <lineage>
        <taxon>Eukaryota</taxon>
        <taxon>Fungi</taxon>
        <taxon>Dikarya</taxon>
        <taxon>Ascomycota</taxon>
        <taxon>Pezizomycotina</taxon>
        <taxon>Eurotiomycetes</taxon>
        <taxon>Eurotiomycetidae</taxon>
        <taxon>Onygenales</taxon>
        <taxon>Ajellomycetaceae</taxon>
        <taxon>Paracoccidioides</taxon>
    </lineage>
</organism>
<evidence type="ECO:0000313" key="1">
    <source>
        <dbReference type="EMBL" id="EEH40250.2"/>
    </source>
</evidence>